<dbReference type="EMBL" id="JACHNL010000003">
    <property type="protein sequence ID" value="MBB4723188.1"/>
    <property type="molecule type" value="Genomic_DNA"/>
</dbReference>
<comment type="caution">
    <text evidence="1">The sequence shown here is derived from an EMBL/GenBank/DDBJ whole genome shotgun (WGS) entry which is preliminary data.</text>
</comment>
<name>A0AAW3U1X4_XANEU</name>
<dbReference type="Proteomes" id="UP000576603">
    <property type="component" value="Unassembled WGS sequence"/>
</dbReference>
<gene>
    <name evidence="1" type="ORF">FHY32_001525</name>
</gene>
<protein>
    <submittedName>
        <fullName evidence="1">Uncharacterized protein</fullName>
    </submittedName>
</protein>
<reference evidence="1 2" key="1">
    <citation type="submission" date="2020-08" db="EMBL/GenBank/DDBJ databases">
        <title>Studying the diversity of plant-associated saprophytic bacteria and their role in host health and plant-pathogen interactions.</title>
        <authorList>
            <person name="Potnis N."/>
        </authorList>
    </citation>
    <scope>NUCLEOTIDE SEQUENCE [LARGE SCALE GENOMIC DNA]</scope>
    <source>
        <strain evidence="1 2">CFBP 7922</strain>
    </source>
</reference>
<evidence type="ECO:0000313" key="1">
    <source>
        <dbReference type="EMBL" id="MBB4723188.1"/>
    </source>
</evidence>
<organism evidence="1 2">
    <name type="scientific">Xanthomonas euvesicatoria</name>
    <dbReference type="NCBI Taxonomy" id="456327"/>
    <lineage>
        <taxon>Bacteria</taxon>
        <taxon>Pseudomonadati</taxon>
        <taxon>Pseudomonadota</taxon>
        <taxon>Gammaproteobacteria</taxon>
        <taxon>Lysobacterales</taxon>
        <taxon>Lysobacteraceae</taxon>
        <taxon>Xanthomonas</taxon>
    </lineage>
</organism>
<evidence type="ECO:0000313" key="2">
    <source>
        <dbReference type="Proteomes" id="UP000576603"/>
    </source>
</evidence>
<sequence>MIYIDVKSNRARVWTPLRGYQMNCAIDLFFVNYDNFISSNFLLDKLGVHSG</sequence>
<accession>A0AAW3U1X4</accession>
<proteinExistence type="predicted"/>
<dbReference type="AlphaFoldDB" id="A0AAW3U1X4"/>